<proteinExistence type="predicted"/>
<dbReference type="PANTHER" id="PTHR42877:SF4">
    <property type="entry name" value="FAD_NAD(P)-BINDING DOMAIN-CONTAINING PROTEIN-RELATED"/>
    <property type="match status" value="1"/>
</dbReference>
<protein>
    <submittedName>
        <fullName evidence="1">Unannotated protein</fullName>
    </submittedName>
</protein>
<dbReference type="SUPFAM" id="SSF51905">
    <property type="entry name" value="FAD/NAD(P)-binding domain"/>
    <property type="match status" value="1"/>
</dbReference>
<dbReference type="Pfam" id="PF13450">
    <property type="entry name" value="NAD_binding_8"/>
    <property type="match status" value="1"/>
</dbReference>
<accession>A0A6J7CWP6</accession>
<organism evidence="1">
    <name type="scientific">freshwater metagenome</name>
    <dbReference type="NCBI Taxonomy" id="449393"/>
    <lineage>
        <taxon>unclassified sequences</taxon>
        <taxon>metagenomes</taxon>
        <taxon>ecological metagenomes</taxon>
    </lineage>
</organism>
<dbReference type="Gene3D" id="3.50.50.60">
    <property type="entry name" value="FAD/NAD(P)-binding domain"/>
    <property type="match status" value="2"/>
</dbReference>
<dbReference type="PANTHER" id="PTHR42877">
    <property type="entry name" value="L-ORNITHINE N(5)-MONOOXYGENASE-RELATED"/>
    <property type="match status" value="1"/>
</dbReference>
<dbReference type="InterPro" id="IPR036188">
    <property type="entry name" value="FAD/NAD-bd_sf"/>
</dbReference>
<dbReference type="AlphaFoldDB" id="A0A6J7CWP6"/>
<evidence type="ECO:0000313" key="1">
    <source>
        <dbReference type="EMBL" id="CAB4861218.1"/>
    </source>
</evidence>
<name>A0A6J7CWP6_9ZZZZ</name>
<sequence>MAKRRVCRLRQWARRPHWRRVETVPANRLPDVFLSEMRMDDATLREALAIANIPTLIPVLVQLTGDERWLEERYRPTRNRGLGDNATGGLPEEAQQEIRDAAFSAIAAWRDGHPPARPTPSEAELLRMLSFTMGEDVAPEYGPMIAAELGLGPQPAPWPQTRAGFKVLVIGAGISGLALGVRLTRAQIDHEIIEREDEVGGTWYVNRYPGCGVDTPSALYSFAWEPWPWSKHFALRDELHAYLAGLADRHGLRERISFATEVVAADWDEGAQEWVVTLRPRGGGPTEVRRASVLISGTGVLSRPRWPDIPGLETFAGPLVHPAQWPDGLDLTGKRVGIIGNGATSMQVVPAIADEVASLTIFQRSPQWAAPFEYFHTEVPEPARRLSMECGPYRSWYRLRTAWTFNDRLHATLQKDPQWPHPERAVNAVNDGFREFFTRYMEEQLAGRPDLLAKALPTYPPYGKRILLDNGWFRTLTRDHVDLVTEPIERIDPGAVVTAGGDAHELDVLICATGFDALRFLAPIEIRGRDGVSLREYWGPDDASAYLGTTVPGFPNLFICYGPNTQGGHGGSIVGTNEAIADYIMDVLRQMLEQDLGAASIREEVYRAYTAEVDDRHERMIWTHPGMTTYYRNPAGRVVVPSPWRVVDFWAMTRHADLEEFETEPLAARAEGAA</sequence>
<dbReference type="InterPro" id="IPR051209">
    <property type="entry name" value="FAD-bind_Monooxygenase_sf"/>
</dbReference>
<dbReference type="EMBL" id="CAFBLQ010000015">
    <property type="protein sequence ID" value="CAB4861218.1"/>
    <property type="molecule type" value="Genomic_DNA"/>
</dbReference>
<gene>
    <name evidence="1" type="ORF">UFOPK3423_00239</name>
</gene>
<reference evidence="1" key="1">
    <citation type="submission" date="2020-05" db="EMBL/GenBank/DDBJ databases">
        <authorList>
            <person name="Chiriac C."/>
            <person name="Salcher M."/>
            <person name="Ghai R."/>
            <person name="Kavagutti S V."/>
        </authorList>
    </citation>
    <scope>NUCLEOTIDE SEQUENCE</scope>
</reference>